<evidence type="ECO:0000256" key="12">
    <source>
        <dbReference type="ARBA" id="ARBA00023316"/>
    </source>
</evidence>
<dbReference type="Gene3D" id="3.30.1390.30">
    <property type="entry name" value="Penicillin-binding protein 2a, domain 3"/>
    <property type="match status" value="1"/>
</dbReference>
<organism evidence="16 17">
    <name type="scientific">Candidatus Komeilibacteria bacterium CG_4_10_14_0_2_um_filter_37_10</name>
    <dbReference type="NCBI Taxonomy" id="1974470"/>
    <lineage>
        <taxon>Bacteria</taxon>
        <taxon>Candidatus Komeiliibacteriota</taxon>
    </lineage>
</organism>
<feature type="domain" description="Penicillin-binding protein transpeptidase" evidence="14">
    <location>
        <begin position="310"/>
        <end position="636"/>
    </location>
</feature>
<evidence type="ECO:0000256" key="6">
    <source>
        <dbReference type="ARBA" id="ARBA00022692"/>
    </source>
</evidence>
<dbReference type="GO" id="GO:0009252">
    <property type="term" value="P:peptidoglycan biosynthetic process"/>
    <property type="evidence" value="ECO:0007669"/>
    <property type="project" value="UniProtKB-KW"/>
</dbReference>
<comment type="caution">
    <text evidence="16">The sequence shown here is derived from an EMBL/GenBank/DDBJ whole genome shotgun (WGS) entry which is preliminary data.</text>
</comment>
<dbReference type="GO" id="GO:0005886">
    <property type="term" value="C:plasma membrane"/>
    <property type="evidence" value="ECO:0007669"/>
    <property type="project" value="UniProtKB-SubCell"/>
</dbReference>
<evidence type="ECO:0000256" key="1">
    <source>
        <dbReference type="ARBA" id="ARBA00004167"/>
    </source>
</evidence>
<accession>A0A2M7VG21</accession>
<keyword evidence="10 13" id="KW-1133">Transmembrane helix</keyword>
<proteinExistence type="predicted"/>
<evidence type="ECO:0000256" key="7">
    <source>
        <dbReference type="ARBA" id="ARBA00022801"/>
    </source>
</evidence>
<dbReference type="InterPro" id="IPR050515">
    <property type="entry name" value="Beta-lactam/transpept"/>
</dbReference>
<feature type="transmembrane region" description="Helical" evidence="13">
    <location>
        <begin position="54"/>
        <end position="74"/>
    </location>
</feature>
<evidence type="ECO:0000256" key="2">
    <source>
        <dbReference type="ARBA" id="ARBA00004236"/>
    </source>
</evidence>
<keyword evidence="8" id="KW-0133">Cell shape</keyword>
<keyword evidence="5" id="KW-0645">Protease</keyword>
<evidence type="ECO:0000313" key="17">
    <source>
        <dbReference type="Proteomes" id="UP000230405"/>
    </source>
</evidence>
<keyword evidence="7" id="KW-0378">Hydrolase</keyword>
<keyword evidence="11 13" id="KW-0472">Membrane</keyword>
<evidence type="ECO:0000256" key="4">
    <source>
        <dbReference type="ARBA" id="ARBA00022519"/>
    </source>
</evidence>
<name>A0A2M7VG21_9BACT</name>
<dbReference type="InterPro" id="IPR017790">
    <property type="entry name" value="Penicillin-binding_protein_2"/>
</dbReference>
<dbReference type="AlphaFoldDB" id="A0A2M7VG21"/>
<evidence type="ECO:0000313" key="16">
    <source>
        <dbReference type="EMBL" id="PIZ99629.1"/>
    </source>
</evidence>
<dbReference type="GO" id="GO:0006508">
    <property type="term" value="P:proteolysis"/>
    <property type="evidence" value="ECO:0007669"/>
    <property type="project" value="UniProtKB-KW"/>
</dbReference>
<gene>
    <name evidence="16" type="primary">mrdA</name>
    <name evidence="16" type="ORF">COX77_00955</name>
</gene>
<evidence type="ECO:0000256" key="11">
    <source>
        <dbReference type="ARBA" id="ARBA00023136"/>
    </source>
</evidence>
<reference evidence="17" key="1">
    <citation type="submission" date="2017-09" db="EMBL/GenBank/DDBJ databases">
        <title>Depth-based differentiation of microbial function through sediment-hosted aquifers and enrichment of novel symbionts in the deep terrestrial subsurface.</title>
        <authorList>
            <person name="Probst A.J."/>
            <person name="Ladd B."/>
            <person name="Jarett J.K."/>
            <person name="Geller-Mcgrath D.E."/>
            <person name="Sieber C.M.K."/>
            <person name="Emerson J.B."/>
            <person name="Anantharaman K."/>
            <person name="Thomas B.C."/>
            <person name="Malmstrom R."/>
            <person name="Stieglmeier M."/>
            <person name="Klingl A."/>
            <person name="Woyke T."/>
            <person name="Ryan C.M."/>
            <person name="Banfield J.F."/>
        </authorList>
    </citation>
    <scope>NUCLEOTIDE SEQUENCE [LARGE SCALE GENOMIC DNA]</scope>
</reference>
<dbReference type="SUPFAM" id="SSF56601">
    <property type="entry name" value="beta-lactamase/transpeptidase-like"/>
    <property type="match status" value="1"/>
</dbReference>
<dbReference type="EMBL" id="PFPO01000018">
    <property type="protein sequence ID" value="PIZ99629.1"/>
    <property type="molecule type" value="Genomic_DNA"/>
</dbReference>
<keyword evidence="3" id="KW-1003">Cell membrane</keyword>
<dbReference type="Pfam" id="PF00905">
    <property type="entry name" value="Transpeptidase"/>
    <property type="match status" value="1"/>
</dbReference>
<dbReference type="Gene3D" id="3.40.710.10">
    <property type="entry name" value="DD-peptidase/beta-lactamase superfamily"/>
    <property type="match status" value="1"/>
</dbReference>
<dbReference type="GO" id="GO:0008360">
    <property type="term" value="P:regulation of cell shape"/>
    <property type="evidence" value="ECO:0007669"/>
    <property type="project" value="UniProtKB-KW"/>
</dbReference>
<dbReference type="InterPro" id="IPR036138">
    <property type="entry name" value="PBP_dimer_sf"/>
</dbReference>
<protein>
    <submittedName>
        <fullName evidence="16">Penicillin-binding protein 2</fullName>
    </submittedName>
</protein>
<evidence type="ECO:0000256" key="9">
    <source>
        <dbReference type="ARBA" id="ARBA00022984"/>
    </source>
</evidence>
<evidence type="ECO:0000256" key="3">
    <source>
        <dbReference type="ARBA" id="ARBA00022475"/>
    </source>
</evidence>
<dbReference type="PANTHER" id="PTHR30627">
    <property type="entry name" value="PEPTIDOGLYCAN D,D-TRANSPEPTIDASE"/>
    <property type="match status" value="1"/>
</dbReference>
<evidence type="ECO:0000256" key="10">
    <source>
        <dbReference type="ARBA" id="ARBA00022989"/>
    </source>
</evidence>
<dbReference type="GO" id="GO:0009002">
    <property type="term" value="F:serine-type D-Ala-D-Ala carboxypeptidase activity"/>
    <property type="evidence" value="ECO:0007669"/>
    <property type="project" value="InterPro"/>
</dbReference>
<dbReference type="Gene3D" id="3.90.1310.10">
    <property type="entry name" value="Penicillin-binding protein 2a (Domain 2)"/>
    <property type="match status" value="1"/>
</dbReference>
<dbReference type="SUPFAM" id="SSF56519">
    <property type="entry name" value="Penicillin binding protein dimerisation domain"/>
    <property type="match status" value="1"/>
</dbReference>
<sequence>MNANRDPFNIKLSGQPVKGYLLKDANQSIWRDGYIPNSNDQSIWLWENITPGKIIFLLAILIISFFILLGRTSYLQLWRGDYYRGVAEGNRLKEVIIMPKRGLIFDDHDQLLVRNIPSYSLFFTPAYVSSNTAVIQRITKEIADKTGEQQTELLKKIENARQMSYQTMDLVENLDDQQAIAFKIKEQEWSGFEVQERSVRQYIYSNETSQLMGYLGKITEDEYSSLQEQNYQLIDWLGKGGLEKKYEVNLRGQVGIKNIEVNAKGRELKVISWRDAQSGSDLLLHLDIDLQKKAFAVFNELAKNRKKTKGVIIIMEPKTGGIKALLSFPTYDNNVFSKRLSSEEYDSIFQSDERPLLNRSIAGQYPSGSTIKPLIAVAALQEGVVTEQTTFNSTGGIHYDQWFFPDWKAGGHGITNVIKALAQSVNTYFYMIGVEQYNGVTGLGVDRMYSYLTRFGFGQKTGIDLPSEAIGLVPNREWKWENKKEPWYPGDSMHMAIGQGELLVTPIQLAAYVSALANQGTYLKPKVVKAIKENGQLILLDPEVYQTGLFSASNIDIVRRGMREAVLAGSAQQIKSPNYTAAGKTGTAQAQTDKPTHSWFVGFAPYENPEIAWTVLVENGGESTDLAVPIMKRILEYYFSQLADK</sequence>
<dbReference type="FunFam" id="3.40.710.10:FF:000024">
    <property type="entry name" value="Penicillin-binding protein 2"/>
    <property type="match status" value="1"/>
</dbReference>
<dbReference type="Pfam" id="PF03717">
    <property type="entry name" value="PBP_dimer"/>
    <property type="match status" value="1"/>
</dbReference>
<dbReference type="PANTHER" id="PTHR30627:SF2">
    <property type="entry name" value="PEPTIDOGLYCAN D,D-TRANSPEPTIDASE MRDA"/>
    <property type="match status" value="1"/>
</dbReference>
<dbReference type="InterPro" id="IPR005311">
    <property type="entry name" value="PBP_dimer"/>
</dbReference>
<evidence type="ECO:0000256" key="13">
    <source>
        <dbReference type="SAM" id="Phobius"/>
    </source>
</evidence>
<keyword evidence="12" id="KW-0961">Cell wall biogenesis/degradation</keyword>
<keyword evidence="9" id="KW-0573">Peptidoglycan synthesis</keyword>
<dbReference type="GO" id="GO:0008658">
    <property type="term" value="F:penicillin binding"/>
    <property type="evidence" value="ECO:0007669"/>
    <property type="project" value="InterPro"/>
</dbReference>
<evidence type="ECO:0000256" key="5">
    <source>
        <dbReference type="ARBA" id="ARBA00022670"/>
    </source>
</evidence>
<keyword evidence="6 13" id="KW-0812">Transmembrane</keyword>
<dbReference type="GO" id="GO:0071972">
    <property type="term" value="F:peptidoglycan L,D-transpeptidase activity"/>
    <property type="evidence" value="ECO:0007669"/>
    <property type="project" value="TreeGrafter"/>
</dbReference>
<evidence type="ECO:0000259" key="15">
    <source>
        <dbReference type="Pfam" id="PF03717"/>
    </source>
</evidence>
<dbReference type="InterPro" id="IPR001460">
    <property type="entry name" value="PCN-bd_Tpept"/>
</dbReference>
<dbReference type="NCBIfam" id="TIGR03423">
    <property type="entry name" value="pbp2_mrdA"/>
    <property type="match status" value="1"/>
</dbReference>
<evidence type="ECO:0000259" key="14">
    <source>
        <dbReference type="Pfam" id="PF00905"/>
    </source>
</evidence>
<keyword evidence="4" id="KW-0997">Cell inner membrane</keyword>
<dbReference type="Proteomes" id="UP000230405">
    <property type="component" value="Unassembled WGS sequence"/>
</dbReference>
<dbReference type="InterPro" id="IPR012338">
    <property type="entry name" value="Beta-lactam/transpept-like"/>
</dbReference>
<evidence type="ECO:0000256" key="8">
    <source>
        <dbReference type="ARBA" id="ARBA00022960"/>
    </source>
</evidence>
<feature type="domain" description="Penicillin-binding protein dimerisation" evidence="15">
    <location>
        <begin position="97"/>
        <end position="270"/>
    </location>
</feature>
<comment type="subcellular location">
    <subcellularLocation>
        <location evidence="2">Cell membrane</location>
    </subcellularLocation>
    <subcellularLocation>
        <location evidence="1">Membrane</location>
        <topology evidence="1">Single-pass membrane protein</topology>
    </subcellularLocation>
</comment>
<dbReference type="GO" id="GO:0071555">
    <property type="term" value="P:cell wall organization"/>
    <property type="evidence" value="ECO:0007669"/>
    <property type="project" value="UniProtKB-KW"/>
</dbReference>